<dbReference type="InterPro" id="IPR025714">
    <property type="entry name" value="Methyltranfer_dom"/>
</dbReference>
<dbReference type="SUPFAM" id="SSF53335">
    <property type="entry name" value="S-adenosyl-L-methionine-dependent methyltransferases"/>
    <property type="match status" value="1"/>
</dbReference>
<dbReference type="OrthoDB" id="9795634at2"/>
<dbReference type="EMBL" id="QHLZ01000002">
    <property type="protein sequence ID" value="PXA66888.1"/>
    <property type="molecule type" value="Genomic_DNA"/>
</dbReference>
<protein>
    <submittedName>
        <fullName evidence="3">SAM-dependent methyltransferase</fullName>
    </submittedName>
</protein>
<gene>
    <name evidence="3" type="ORF">CVS29_04860</name>
</gene>
<organism evidence="3 4">
    <name type="scientific">Arthrobacter psychrochitiniphilus</name>
    <dbReference type="NCBI Taxonomy" id="291045"/>
    <lineage>
        <taxon>Bacteria</taxon>
        <taxon>Bacillati</taxon>
        <taxon>Actinomycetota</taxon>
        <taxon>Actinomycetes</taxon>
        <taxon>Micrococcales</taxon>
        <taxon>Micrococcaceae</taxon>
        <taxon>Arthrobacter</taxon>
    </lineage>
</organism>
<dbReference type="CDD" id="cd02440">
    <property type="entry name" value="AdoMet_MTases"/>
    <property type="match status" value="1"/>
</dbReference>
<dbReference type="RefSeq" id="WP_110105202.1">
    <property type="nucleotide sequence ID" value="NZ_JACBZZ010000001.1"/>
</dbReference>
<dbReference type="Gene3D" id="3.40.50.150">
    <property type="entry name" value="Vaccinia Virus protein VP39"/>
    <property type="match status" value="1"/>
</dbReference>
<dbReference type="PANTHER" id="PTHR43591:SF24">
    <property type="entry name" value="2-METHOXY-6-POLYPRENYL-1,4-BENZOQUINOL METHYLASE, MITOCHONDRIAL"/>
    <property type="match status" value="1"/>
</dbReference>
<reference evidence="3 4" key="1">
    <citation type="submission" date="2018-05" db="EMBL/GenBank/DDBJ databases">
        <title>Genetic diversity of glacier-inhabiting Cryobacterium bacteria in China and description of Cryobacterium mengkeensis sp. nov. and Arthrobacter glacialis sp. nov.</title>
        <authorList>
            <person name="Liu Q."/>
            <person name="Xin Y.-H."/>
        </authorList>
    </citation>
    <scope>NUCLEOTIDE SEQUENCE [LARGE SCALE GENOMIC DNA]</scope>
    <source>
        <strain evidence="3 4">GP3</strain>
    </source>
</reference>
<feature type="region of interest" description="Disordered" evidence="1">
    <location>
        <begin position="1"/>
        <end position="32"/>
    </location>
</feature>
<keyword evidence="3" id="KW-0808">Transferase</keyword>
<feature type="domain" description="Methyltransferase" evidence="2">
    <location>
        <begin position="64"/>
        <end position="215"/>
    </location>
</feature>
<accession>A0A2V3DU30</accession>
<keyword evidence="3" id="KW-0489">Methyltransferase</keyword>
<dbReference type="Proteomes" id="UP000246303">
    <property type="component" value="Unassembled WGS sequence"/>
</dbReference>
<name>A0A2V3DU30_9MICC</name>
<dbReference type="Pfam" id="PF13847">
    <property type="entry name" value="Methyltransf_31"/>
    <property type="match status" value="1"/>
</dbReference>
<evidence type="ECO:0000259" key="2">
    <source>
        <dbReference type="Pfam" id="PF13847"/>
    </source>
</evidence>
<dbReference type="PANTHER" id="PTHR43591">
    <property type="entry name" value="METHYLTRANSFERASE"/>
    <property type="match status" value="1"/>
</dbReference>
<evidence type="ECO:0000313" key="4">
    <source>
        <dbReference type="Proteomes" id="UP000246303"/>
    </source>
</evidence>
<evidence type="ECO:0000256" key="1">
    <source>
        <dbReference type="SAM" id="MobiDB-lite"/>
    </source>
</evidence>
<comment type="caution">
    <text evidence="3">The sequence shown here is derived from an EMBL/GenBank/DDBJ whole genome shotgun (WGS) entry which is preliminary data.</text>
</comment>
<feature type="compositionally biased region" description="Polar residues" evidence="1">
    <location>
        <begin position="1"/>
        <end position="23"/>
    </location>
</feature>
<dbReference type="AlphaFoldDB" id="A0A2V3DU30"/>
<sequence>MNQHTTPSCHAGTQQPGAQPSRDQQPEPANQDVYTHGHHASVLRSHMARTAENSATYLIPHLTHGLSVLDVGSGPGTITADFARLVAPGQAVGIDRSPEVVAAATALAREQHLSNLSFEMGDVYKLNFPNDSFDVVHAHQVLQHLSDPVAALKEMRRVAKPGGIVAVRDADFHGMFWYPQLPEMEQWMSLYQQVARHNQAEPDAGRRLLHWVQAAGFTDITPSSTTWLYATADERTWLAGVWADRVTGSTFAEQAIAYGLADTATLQHISAAWRSWGSAPDGWFAMPNGEVIARA</sequence>
<dbReference type="InterPro" id="IPR029063">
    <property type="entry name" value="SAM-dependent_MTases_sf"/>
</dbReference>
<proteinExistence type="predicted"/>
<dbReference type="GO" id="GO:0032259">
    <property type="term" value="P:methylation"/>
    <property type="evidence" value="ECO:0007669"/>
    <property type="project" value="UniProtKB-KW"/>
</dbReference>
<dbReference type="GO" id="GO:0008168">
    <property type="term" value="F:methyltransferase activity"/>
    <property type="evidence" value="ECO:0007669"/>
    <property type="project" value="UniProtKB-KW"/>
</dbReference>
<keyword evidence="4" id="KW-1185">Reference proteome</keyword>
<evidence type="ECO:0000313" key="3">
    <source>
        <dbReference type="EMBL" id="PXA66888.1"/>
    </source>
</evidence>